<dbReference type="InterPro" id="IPR027417">
    <property type="entry name" value="P-loop_NTPase"/>
</dbReference>
<feature type="domain" description="AAA+ ATPase" evidence="8">
    <location>
        <begin position="400"/>
        <end position="593"/>
    </location>
</feature>
<dbReference type="PANTHER" id="PTHR43788:SF16">
    <property type="entry name" value="HELICASE WITH ZINC FINGER 2"/>
    <property type="match status" value="1"/>
</dbReference>
<feature type="compositionally biased region" description="Low complexity" evidence="7">
    <location>
        <begin position="1995"/>
        <end position="2009"/>
    </location>
</feature>
<keyword evidence="3" id="KW-0378">Hydrolase</keyword>
<dbReference type="InterPro" id="IPR047187">
    <property type="entry name" value="SF1_C_Upf1"/>
</dbReference>
<dbReference type="Gene3D" id="3.40.50.300">
    <property type="entry name" value="P-loop containing nucleotide triphosphate hydrolases"/>
    <property type="match status" value="4"/>
</dbReference>
<comment type="similarity">
    <text evidence="1">Belongs to the DNA2/NAM7 helicase family.</text>
</comment>
<comment type="caution">
    <text evidence="11">The sequence shown here is derived from an EMBL/GenBank/DDBJ whole genome shotgun (WGS) entry which is preliminary data.</text>
</comment>
<keyword evidence="12" id="KW-1185">Reference proteome</keyword>
<dbReference type="InterPro" id="IPR012340">
    <property type="entry name" value="NA-bd_OB-fold"/>
</dbReference>
<feature type="region of interest" description="Disordered" evidence="7">
    <location>
        <begin position="2669"/>
        <end position="2688"/>
    </location>
</feature>
<feature type="compositionally biased region" description="Polar residues" evidence="7">
    <location>
        <begin position="1179"/>
        <end position="1191"/>
    </location>
</feature>
<evidence type="ECO:0000259" key="9">
    <source>
        <dbReference type="SMART" id="SM00487"/>
    </source>
</evidence>
<dbReference type="Pfam" id="PF13087">
    <property type="entry name" value="AAA_12"/>
    <property type="match status" value="2"/>
</dbReference>
<dbReference type="InterPro" id="IPR050534">
    <property type="entry name" value="Coronavir_polyprotein_1ab"/>
</dbReference>
<feature type="compositionally biased region" description="Basic and acidic residues" evidence="7">
    <location>
        <begin position="2679"/>
        <end position="2688"/>
    </location>
</feature>
<keyword evidence="5" id="KW-0067">ATP-binding</keyword>
<dbReference type="InterPro" id="IPR003593">
    <property type="entry name" value="AAA+_ATPase"/>
</dbReference>
<evidence type="ECO:0000259" key="10">
    <source>
        <dbReference type="SMART" id="SM00955"/>
    </source>
</evidence>
<dbReference type="SMART" id="SM00382">
    <property type="entry name" value="AAA"/>
    <property type="match status" value="2"/>
</dbReference>
<keyword evidence="2" id="KW-0547">Nucleotide-binding</keyword>
<dbReference type="EMBL" id="CALNXK010000184">
    <property type="protein sequence ID" value="CAH3173786.1"/>
    <property type="molecule type" value="Genomic_DNA"/>
</dbReference>
<evidence type="ECO:0000313" key="12">
    <source>
        <dbReference type="Proteomes" id="UP001159405"/>
    </source>
</evidence>
<dbReference type="PANTHER" id="PTHR43788">
    <property type="entry name" value="DNA2/NAM7 HELICASE FAMILY MEMBER"/>
    <property type="match status" value="1"/>
</dbReference>
<dbReference type="SMART" id="SM00487">
    <property type="entry name" value="DEXDc"/>
    <property type="match status" value="1"/>
</dbReference>
<feature type="region of interest" description="Disordered" evidence="7">
    <location>
        <begin position="1173"/>
        <end position="1201"/>
    </location>
</feature>
<sequence length="2840" mass="317693">MTTATALLQELEWLRQHGQSQSNVLVEVSANHNILCSEKLFVPHIDKNKPITWTFRIKSSSRVSRWCKLRRVFTLDPYLPEYSIAQVKVSDTLWTKLPQGSQEWESNTGIRMDTCQITLRFESADYGSFQQRLVFDFAERPLVFRQLEVVVAPEQSLMHTIQYPVVCDEDSELSWLAKYNMIPFDPQNSQEQRRSEFRLPPNLGTALEYGHFDHLDDNLTPEQYRQRLHLLLHIEEFERRRQMTRLTIHCSNLLYCLQACATDPSQLTIVLPIEEDLMDDANLLINRGGYALLRIQPHDSPIPVLYEVVVESLRKNRVLLRASSDLQQVLKSRRPLPASLCFRFVDTYQHMHWAAERVRLEVVFPTVPQGNTKQRPFASNSRHLNELQNYALKHMLLPNAGPPLLILGPFGTGKTRTIAEAMKQLITIQLNNHSVDFRILLCTHSNSAADHYIKSYLHPFLTRSQIPHSRFKPLRICWENRFVTTVSDEVLQYCLLDMHTGKFAIPTVETLRRHRLVVTTLVTAASIAQLDLPAGFFTHIFIDEAAQAMEAETIIPLYLAGRNTQIVLAGDHLQLSPPVMSTVSRQLGLGRPLLVRLHAMYPAISKWKVMLLQNYRAYDDIVEVPSHLFYQDTLVAKLKRPSSLHYSVVFYGVHGQEEIADEPPSFLNRGEAAEVTDRVEELISNWPSEVWGEASPSRICVLAPYPPQVREIRRLLRTKSLGEVQVEGVNNVQGLEFDILFISTVRTNKLNKGYAANQKNLAFLSDSKLLNTAITRARYRLVVIGDPVALCSMGECRVCWKSILSKCNSNGTFHYRLPFDTLARMTKEAKSNACQNGIFDASIPCNNIVNSLSTSQAPIPPQQFPGHFAGFPFMEMPHNNAHLSSGPPVFIASPGPVVIPRHSLPLPVHSFPAIRNPFQQPALINGLTPIGPLPQGIGLSCPVTPWSSHQQIAQNTTPVRSPLFTDQQLVQNPSLGSVLGAEQRIRQNTSRVETTCKDPQRLQPQPQPPATFLMRQQPPNVSSVGTLASQQQQVPKTPSTSKKESTMVTPVSGTATVVPSHLSYASLRASERRRQNEPESHNMSTQHLIVVNESQGELLLSLESSLQSSQEMVTRVKDLIARLQISFSSPANQSLQKNLEDQMNILEKEVNLIQRHVELHSALSSQLRIEDWGNDDSSEMQSSCTDPSSLNEMEEDNGDSDAEEWFSAQHRDPIVQDYIKAFEMLTSRTDSTTEEGFFLPDEAETGRHLGTSSLVLESSLATPIDSEEVSPLRGWVLQPSEATVYIESYSINEEYLGEEEARSKLQTGELVACQLQIDAFSDGNTATAKVCDPNSHDIHIGSRADINRAFNGDKVAVEVFDTNKQGSSIPQGKVKAILKENHPRKVVCKIDNFDRNMMTPIDRSNSKFVILQSKDHQGQTGVAVFVMKDGRIQFKSFVTETQGKLFLVQLMKWGASYRYPLGFVVHYFQEGGDPLKAISILLAEHGVHKQHPKKIHNEAKKDFPPKWKIPMSERVKRIKFPEVFSVDSASCVEVDDALSVCWEHDGTYKVGVHIADVSFFVAKNSLLDKAAMFHGASLYGGTERGFHSPMLPSRVGTELCSLLPGEEKLALSVVFHLNEDGLEVGLPDIQRSIVTSCCKLTYDQCQDVFDGKRLDGVAESVQKGVGILGQLSFKMWTRRVRQGFVAFDAAVGKPNAWSSSKMVEEFMYHANRAVAERLFQSPLAKTIVPLRRQLPPKTHFLRDTYQSCIEKGMQPDHFLTLECLTRCSNGESVCGSDDSISIDLKTWEKISAALDDKDLAKVTLSILQHDNASGVGKILAQLKSHQEHSEYVASSSLSAEMQSHFGLNAASYTHFTSPIRRYIDLVVHRILLAVLDGVEMPYNEEQVQSICEHCTMMSARIDAFEKQLAAVSRADALRKDSKWRVAKVESLSPENLLLGGDEVDHIGFFYRSVNIHDCKPSSREWLEEEEELVLSWNVLEINVTGQEIGGYSGQGDDLSGEPSSSLELEPSSGVTRQFLEIPQEFWTKFLQGLRDEDLLEMNRQRQMIDSNAVVSFDKTTPSTYGNFAPEESIAMSSIAPLQVINAHTKFYRKRDTIPVSLGAEMNRGLLRPSILAVKFSDAIVCCMRHRRHPSKSFGVSALTATKATYAGVWDYQSVMLPLLECEASTASVNSDAAIQIILHNVSVQWNANAGEFTLPTALCVCHGLQLCCGDFLCLRSAVSPGIFHCRVTEVDRNQDRELIRVSLVDVPEGFSVDQLNNGASLFSLEVIAQGQAFRRMITAVKSLGDAPELIRGVFLRRDLPSYLAHNPRFKGQRREESKTHVTLNPGQQEAVKLALTSPLTLIQGPPGTGKTLTGVELARQFVALNKREGTGGQVLFCAPSNHAVDVAARMLQAVPDVKVLRVYGRTIEDQTFKHSLRTTLWTSQSVMDTACQDIALHFRIRESSNPYSTRIAAAEEAISRLKKKPTSHCSTSGIDQERERDELCRVIEELRDAMDEAEKYEISQNGTEVILCTCIEAGAKRVKRFARISHVVIDEASMCLEAETLVALASAGQRLQQVVLLGDHKQLGAVITCSAPRRLGLGKSLFEVLFDKPVAGKAYSCCMLQTQYRMHPSIREFPSQQFYDGLLNDARQLTSPDQLAVGDLPGFWAGGSTVRVVFCHVAGSEESPQDYTGPEGREESKHNPQEVQAVIRVIRYLISHGLQSSQISVLTPYSAQRAKISRALQAQLKACDSEVLSVFASQGAERDFIVLSTVRSMPVEQIVSSTDNQQWLTSHLGFLIDERQMNVALTRAKHGLIIIGNRRLLAVHRMWSSLISHCDRLGCLVDETWLDNITSM</sequence>
<evidence type="ECO:0000313" key="11">
    <source>
        <dbReference type="EMBL" id="CAH3173786.1"/>
    </source>
</evidence>
<evidence type="ECO:0000256" key="6">
    <source>
        <dbReference type="ARBA" id="ARBA00048432"/>
    </source>
</evidence>
<feature type="compositionally biased region" description="Acidic residues" evidence="7">
    <location>
        <begin position="1192"/>
        <end position="1201"/>
    </location>
</feature>
<dbReference type="InterPro" id="IPR041677">
    <property type="entry name" value="DNA2/NAM7_AAA_11"/>
</dbReference>
<dbReference type="Pfam" id="PF13086">
    <property type="entry name" value="AAA_11"/>
    <property type="match status" value="3"/>
</dbReference>
<feature type="region of interest" description="Disordered" evidence="7">
    <location>
        <begin position="1990"/>
        <end position="2009"/>
    </location>
</feature>
<dbReference type="Pfam" id="PF00773">
    <property type="entry name" value="RNB"/>
    <property type="match status" value="1"/>
</dbReference>
<protein>
    <submittedName>
        <fullName evidence="11">Uncharacterized protein</fullName>
    </submittedName>
</protein>
<comment type="catalytic activity">
    <reaction evidence="6">
        <text>ATP + H2O = ADP + phosphate + H(+)</text>
        <dbReference type="Rhea" id="RHEA:13065"/>
        <dbReference type="ChEBI" id="CHEBI:15377"/>
        <dbReference type="ChEBI" id="CHEBI:15378"/>
        <dbReference type="ChEBI" id="CHEBI:30616"/>
        <dbReference type="ChEBI" id="CHEBI:43474"/>
        <dbReference type="ChEBI" id="CHEBI:456216"/>
        <dbReference type="EC" id="3.6.4.12"/>
    </reaction>
    <physiologicalReaction direction="left-to-right" evidence="6">
        <dbReference type="Rhea" id="RHEA:13066"/>
    </physiologicalReaction>
</comment>
<gene>
    <name evidence="11" type="ORF">PLOB_00014357</name>
</gene>
<evidence type="ECO:0000256" key="1">
    <source>
        <dbReference type="ARBA" id="ARBA00007913"/>
    </source>
</evidence>
<dbReference type="InterPro" id="IPR001900">
    <property type="entry name" value="RNase_II/R"/>
</dbReference>
<dbReference type="SMART" id="SM00955">
    <property type="entry name" value="RNB"/>
    <property type="match status" value="1"/>
</dbReference>
<keyword evidence="4" id="KW-0347">Helicase</keyword>
<evidence type="ECO:0000256" key="3">
    <source>
        <dbReference type="ARBA" id="ARBA00022801"/>
    </source>
</evidence>
<dbReference type="InterPro" id="IPR041679">
    <property type="entry name" value="DNA2/NAM7-like_C"/>
</dbReference>
<dbReference type="PROSITE" id="PS01175">
    <property type="entry name" value="RIBONUCLEASE_II"/>
    <property type="match status" value="1"/>
</dbReference>
<dbReference type="Gene3D" id="2.40.50.690">
    <property type="match status" value="1"/>
</dbReference>
<proteinExistence type="inferred from homology"/>
<name>A0ABN8R4Q7_9CNID</name>
<reference evidence="11 12" key="1">
    <citation type="submission" date="2022-05" db="EMBL/GenBank/DDBJ databases">
        <authorList>
            <consortium name="Genoscope - CEA"/>
            <person name="William W."/>
        </authorList>
    </citation>
    <scope>NUCLEOTIDE SEQUENCE [LARGE SCALE GENOMIC DNA]</scope>
</reference>
<feature type="domain" description="RNB" evidence="10">
    <location>
        <begin position="1517"/>
        <end position="1877"/>
    </location>
</feature>
<feature type="domain" description="Helicase ATP-binding" evidence="9">
    <location>
        <begin position="2323"/>
        <end position="2593"/>
    </location>
</feature>
<evidence type="ECO:0000256" key="7">
    <source>
        <dbReference type="SAM" id="MobiDB-lite"/>
    </source>
</evidence>
<accession>A0ABN8R4Q7</accession>
<feature type="domain" description="AAA+ ATPase" evidence="8">
    <location>
        <begin position="2340"/>
        <end position="2589"/>
    </location>
</feature>
<organism evidence="11 12">
    <name type="scientific">Porites lobata</name>
    <dbReference type="NCBI Taxonomy" id="104759"/>
    <lineage>
        <taxon>Eukaryota</taxon>
        <taxon>Metazoa</taxon>
        <taxon>Cnidaria</taxon>
        <taxon>Anthozoa</taxon>
        <taxon>Hexacorallia</taxon>
        <taxon>Scleractinia</taxon>
        <taxon>Fungiina</taxon>
        <taxon>Poritidae</taxon>
        <taxon>Porites</taxon>
    </lineage>
</organism>
<dbReference type="SUPFAM" id="SSF50249">
    <property type="entry name" value="Nucleic acid-binding proteins"/>
    <property type="match status" value="2"/>
</dbReference>
<dbReference type="SUPFAM" id="SSF52540">
    <property type="entry name" value="P-loop containing nucleoside triphosphate hydrolases"/>
    <property type="match status" value="2"/>
</dbReference>
<evidence type="ECO:0000256" key="5">
    <source>
        <dbReference type="ARBA" id="ARBA00022840"/>
    </source>
</evidence>
<feature type="region of interest" description="Disordered" evidence="7">
    <location>
        <begin position="988"/>
        <end position="1054"/>
    </location>
</feature>
<dbReference type="CDD" id="cd18808">
    <property type="entry name" value="SF1_C_Upf1"/>
    <property type="match status" value="2"/>
</dbReference>
<dbReference type="InterPro" id="IPR014001">
    <property type="entry name" value="Helicase_ATP-bd"/>
</dbReference>
<dbReference type="Pfam" id="PF25049">
    <property type="entry name" value="OB_HELZ2"/>
    <property type="match status" value="1"/>
</dbReference>
<dbReference type="InterPro" id="IPR056787">
    <property type="entry name" value="OB_HELZ2"/>
</dbReference>
<evidence type="ECO:0000259" key="8">
    <source>
        <dbReference type="SMART" id="SM00382"/>
    </source>
</evidence>
<dbReference type="Proteomes" id="UP001159405">
    <property type="component" value="Unassembled WGS sequence"/>
</dbReference>
<feature type="compositionally biased region" description="Polar residues" evidence="7">
    <location>
        <begin position="1017"/>
        <end position="1054"/>
    </location>
</feature>
<evidence type="ECO:0000256" key="4">
    <source>
        <dbReference type="ARBA" id="ARBA00022806"/>
    </source>
</evidence>
<dbReference type="InterPro" id="IPR022966">
    <property type="entry name" value="RNase_II/R_CS"/>
</dbReference>
<evidence type="ECO:0000256" key="2">
    <source>
        <dbReference type="ARBA" id="ARBA00022741"/>
    </source>
</evidence>